<proteinExistence type="predicted"/>
<sequence length="364" mass="39833">MTPPGMVSLWCKTRGCSIPGGGLGISRSYGHGMMRGDGVAASQCTACGVAPSPTQSLCGDRLLTLFQFAYRPATALPDSSACHHPSPIRWSSRTTGELISFYNFGNSIYIPPSQLSSLGSALSKPHGHCPDWDKLGDADLQAVPGIRGSAPPNSNNHDKDHPNTLSTLLGCDIDNSQCPQHLSPITYRAYALYSSSFVHHYFSWAAYLADRLWDSLIRLRCDLEDLQCHDSKAKALNRCDNAMPLLYSHGFTPPEGMSTSLIKCSDVGSNLEEVISGGPIARLMSCMDEFLQSPETLHHSRLHIRLYRNATPRPQAGMLHGRIAHGLSSANVQGLRLKRRQGAIRAEQEDAHPLPRRRLVRRPS</sequence>
<protein>
    <submittedName>
        <fullName evidence="1">Ribosome binding protein</fullName>
    </submittedName>
</protein>
<dbReference type="RefSeq" id="XP_028867399.1">
    <property type="nucleotide sequence ID" value="XM_029011566.1"/>
</dbReference>
<comment type="caution">
    <text evidence="1">The sequence shown here is derived from an EMBL/GenBank/DDBJ whole genome shotgun (WGS) entry which is preliminary data.</text>
</comment>
<organism evidence="1 2">
    <name type="scientific">Babesia ovata</name>
    <dbReference type="NCBI Taxonomy" id="189622"/>
    <lineage>
        <taxon>Eukaryota</taxon>
        <taxon>Sar</taxon>
        <taxon>Alveolata</taxon>
        <taxon>Apicomplexa</taxon>
        <taxon>Aconoidasida</taxon>
        <taxon>Piroplasmida</taxon>
        <taxon>Babesiidae</taxon>
        <taxon>Babesia</taxon>
    </lineage>
</organism>
<dbReference type="EMBL" id="BDSA01000002">
    <property type="protein sequence ID" value="GBE61156.1"/>
    <property type="molecule type" value="Genomic_DNA"/>
</dbReference>
<evidence type="ECO:0000313" key="1">
    <source>
        <dbReference type="EMBL" id="GBE61156.1"/>
    </source>
</evidence>
<dbReference type="VEuPathDB" id="PiroplasmaDB:BOVATA_026490"/>
<reference evidence="1 2" key="1">
    <citation type="journal article" date="2017" name="BMC Genomics">
        <title>Whole-genome assembly of Babesia ovata and comparative genomics between closely related pathogens.</title>
        <authorList>
            <person name="Yamagishi J."/>
            <person name="Asada M."/>
            <person name="Hakimi H."/>
            <person name="Tanaka T.Q."/>
            <person name="Sugimoto C."/>
            <person name="Kawazu S."/>
        </authorList>
    </citation>
    <scope>NUCLEOTIDE SEQUENCE [LARGE SCALE GENOMIC DNA]</scope>
    <source>
        <strain evidence="1 2">Miyake</strain>
    </source>
</reference>
<accession>A0A2H6KDU0</accession>
<name>A0A2H6KDU0_9APIC</name>
<dbReference type="GeneID" id="39874926"/>
<keyword evidence="2" id="KW-1185">Reference proteome</keyword>
<gene>
    <name evidence="1" type="ORF">BOVATA_026490</name>
</gene>
<evidence type="ECO:0000313" key="2">
    <source>
        <dbReference type="Proteomes" id="UP000236319"/>
    </source>
</evidence>
<dbReference type="AlphaFoldDB" id="A0A2H6KDU0"/>
<dbReference type="Proteomes" id="UP000236319">
    <property type="component" value="Unassembled WGS sequence"/>
</dbReference>